<dbReference type="GO" id="GO:0003677">
    <property type="term" value="F:DNA binding"/>
    <property type="evidence" value="ECO:0007669"/>
    <property type="project" value="InterPro"/>
</dbReference>
<dbReference type="SMART" id="SM01321">
    <property type="entry name" value="Y1_Tnp"/>
    <property type="match status" value="1"/>
</dbReference>
<comment type="caution">
    <text evidence="2">The sequence shown here is derived from an EMBL/GenBank/DDBJ whole genome shotgun (WGS) entry which is preliminary data.</text>
</comment>
<dbReference type="Pfam" id="PF01797">
    <property type="entry name" value="Y1_Tnp"/>
    <property type="match status" value="1"/>
</dbReference>
<sequence>MDHSDADRFFRSMIEFNVPDPIGSLYVNSFKKQLRGSTSKDEKGQENERIVDIICYCVNPNHFHFILRQVSDRGIEKFMQRIGTGYTMYFNNRYERSGALFQGKFKAIHVDTNEYLLRLSSYVNLNFRVHRYGVQALPLIRSSWDEYLGKSNKQYCEKDVILGQLRHPSEYADFSEDALIGILERKLMEKALLME</sequence>
<reference evidence="2 3" key="1">
    <citation type="journal article" date="2016" name="Nat. Commun.">
        <title>Thousands of microbial genomes shed light on interconnected biogeochemical processes in an aquifer system.</title>
        <authorList>
            <person name="Anantharaman K."/>
            <person name="Brown C.T."/>
            <person name="Hug L.A."/>
            <person name="Sharon I."/>
            <person name="Castelle C.J."/>
            <person name="Probst A.J."/>
            <person name="Thomas B.C."/>
            <person name="Singh A."/>
            <person name="Wilkins M.J."/>
            <person name="Karaoz U."/>
            <person name="Brodie E.L."/>
            <person name="Williams K.H."/>
            <person name="Hubbard S.S."/>
            <person name="Banfield J.F."/>
        </authorList>
    </citation>
    <scope>NUCLEOTIDE SEQUENCE [LARGE SCALE GENOMIC DNA]</scope>
</reference>
<dbReference type="SUPFAM" id="SSF143422">
    <property type="entry name" value="Transposase IS200-like"/>
    <property type="match status" value="1"/>
</dbReference>
<dbReference type="EMBL" id="MFKW01000045">
    <property type="protein sequence ID" value="OGG50665.1"/>
    <property type="molecule type" value="Genomic_DNA"/>
</dbReference>
<dbReference type="InterPro" id="IPR002686">
    <property type="entry name" value="Transposase_17"/>
</dbReference>
<dbReference type="Proteomes" id="UP000176445">
    <property type="component" value="Unassembled WGS sequence"/>
</dbReference>
<evidence type="ECO:0000313" key="3">
    <source>
        <dbReference type="Proteomes" id="UP000176445"/>
    </source>
</evidence>
<dbReference type="GO" id="GO:0006313">
    <property type="term" value="P:DNA transposition"/>
    <property type="evidence" value="ECO:0007669"/>
    <property type="project" value="InterPro"/>
</dbReference>
<accession>A0A1F6CNH8</accession>
<name>A0A1F6CNH8_9BACT</name>
<feature type="domain" description="Transposase IS200-like" evidence="1">
    <location>
        <begin position="31"/>
        <end position="126"/>
    </location>
</feature>
<protein>
    <recommendedName>
        <fullName evidence="1">Transposase IS200-like domain-containing protein</fullName>
    </recommendedName>
</protein>
<dbReference type="GO" id="GO:0004803">
    <property type="term" value="F:transposase activity"/>
    <property type="evidence" value="ECO:0007669"/>
    <property type="project" value="InterPro"/>
</dbReference>
<dbReference type="PANTHER" id="PTHR34322">
    <property type="entry name" value="TRANSPOSASE, Y1_TNP DOMAIN-CONTAINING"/>
    <property type="match status" value="1"/>
</dbReference>
<gene>
    <name evidence="2" type="ORF">A2704_06935</name>
</gene>
<dbReference type="Gene3D" id="3.30.70.1290">
    <property type="entry name" value="Transposase IS200-like"/>
    <property type="match status" value="1"/>
</dbReference>
<dbReference type="AlphaFoldDB" id="A0A1F6CNH8"/>
<evidence type="ECO:0000259" key="1">
    <source>
        <dbReference type="SMART" id="SM01321"/>
    </source>
</evidence>
<evidence type="ECO:0000313" key="2">
    <source>
        <dbReference type="EMBL" id="OGG50665.1"/>
    </source>
</evidence>
<organism evidence="2 3">
    <name type="scientific">Candidatus Kaiserbacteria bacterium RIFCSPHIGHO2_01_FULL_54_36b</name>
    <dbReference type="NCBI Taxonomy" id="1798483"/>
    <lineage>
        <taxon>Bacteria</taxon>
        <taxon>Candidatus Kaiseribacteriota</taxon>
    </lineage>
</organism>
<proteinExistence type="predicted"/>
<dbReference type="InterPro" id="IPR036515">
    <property type="entry name" value="Transposase_17_sf"/>
</dbReference>
<dbReference type="PANTHER" id="PTHR34322:SF2">
    <property type="entry name" value="TRANSPOSASE IS200-LIKE DOMAIN-CONTAINING PROTEIN"/>
    <property type="match status" value="1"/>
</dbReference>